<accession>A0ABQ8GFN4</accession>
<keyword evidence="4" id="KW-1185">Reference proteome</keyword>
<evidence type="ECO:0000313" key="4">
    <source>
        <dbReference type="Proteomes" id="UP000774617"/>
    </source>
</evidence>
<protein>
    <submittedName>
        <fullName evidence="3">Uncharacterized protein</fullName>
    </submittedName>
</protein>
<reference evidence="3 4" key="1">
    <citation type="journal article" date="2021" name="Nat. Commun.">
        <title>Genetic determinants of endophytism in the Arabidopsis root mycobiome.</title>
        <authorList>
            <person name="Mesny F."/>
            <person name="Miyauchi S."/>
            <person name="Thiergart T."/>
            <person name="Pickel B."/>
            <person name="Atanasova L."/>
            <person name="Karlsson M."/>
            <person name="Huettel B."/>
            <person name="Barry K.W."/>
            <person name="Haridas S."/>
            <person name="Chen C."/>
            <person name="Bauer D."/>
            <person name="Andreopoulos W."/>
            <person name="Pangilinan J."/>
            <person name="LaButti K."/>
            <person name="Riley R."/>
            <person name="Lipzen A."/>
            <person name="Clum A."/>
            <person name="Drula E."/>
            <person name="Henrissat B."/>
            <person name="Kohler A."/>
            <person name="Grigoriev I.V."/>
            <person name="Martin F.M."/>
            <person name="Hacquard S."/>
        </authorList>
    </citation>
    <scope>NUCLEOTIDE SEQUENCE [LARGE SCALE GENOMIC DNA]</scope>
    <source>
        <strain evidence="3 4">MPI-SDFR-AT-0080</strain>
    </source>
</reference>
<gene>
    <name evidence="3" type="ORF">B0J12DRAFT_452311</name>
</gene>
<keyword evidence="2" id="KW-0732">Signal</keyword>
<feature type="chain" id="PRO_5046771334" evidence="2">
    <location>
        <begin position="23"/>
        <end position="807"/>
    </location>
</feature>
<feature type="signal peptide" evidence="2">
    <location>
        <begin position="1"/>
        <end position="22"/>
    </location>
</feature>
<sequence>MHRHRRSLWLWQALLAAALATGARWTNASGGEATSSDPLLSGSSDSALTTSGPIPSSTFTWTGTDSSLVRDVASCESEKRAWYSRSSDWYWSSHTSYSYESFTSYSTLWLGNYTGPVSTFCDNVPRASGPAPTTEVPSQVYVNSVPPDYPEPSPTCTFDYHGCELVVSSYRSWYATTHPATVNPPLPPLCEWGPNECIIPYGEKGCRLDAGEVKLIYWPQSKDPALLCASSEPSVTAGPTPTTPRTVVSGGYTFTSPSVYLSFADLRGLPCYKTWSNAIVPVESHAISSLVFGETQPIERTTSMNWNDMNSPVPLSAYKAQQSCWDNWLGVRGTAAGGDGCNTVYDDYLPWLALPTNPAYFTAIDPLFANCTDLFWRKYVFDPPYALTPVGDLLPPTPTARTTNYVAESAVVPSTGAVITLPAMTTIAQPRLRTGATGPVATVGTQTVSADPKNPHNIIVNGETLVPGQISVIDNTPLIMGTGALLVGGSTVSLGAAQTQQVVATVGSQVIEADGTNFIVPGGQTLTPGAVTVINRVTVSVASSALVVGGASTYSLPDAGNGQQPVATVGSQVVSADGANFLLPGGKTLKPGSATVIDGVAVSAGSSALVVDGSSTVPLPDAANQRPVATVGSQVIVADGTNFVLPGSKTLSPSMVTVINSVTVSVAASALVVGGSSTISLAGVGAVLTVGSHTITAQRATSGLFIIGTRTISAGGPAATISGVVVSAADSSVVAVGDGTTTKASVSTLATASTRGTLSAAATSVPAAGWATAQQPTTTSSTRSESSVLHISFWAISFSAALALIMV</sequence>
<name>A0ABQ8GFN4_9PEZI</name>
<proteinExistence type="predicted"/>
<evidence type="ECO:0000256" key="1">
    <source>
        <dbReference type="SAM" id="MobiDB-lite"/>
    </source>
</evidence>
<feature type="compositionally biased region" description="Low complexity" evidence="1">
    <location>
        <begin position="35"/>
        <end position="46"/>
    </location>
</feature>
<evidence type="ECO:0000313" key="3">
    <source>
        <dbReference type="EMBL" id="KAH7054410.1"/>
    </source>
</evidence>
<evidence type="ECO:0000256" key="2">
    <source>
        <dbReference type="SAM" id="SignalP"/>
    </source>
</evidence>
<organism evidence="3 4">
    <name type="scientific">Macrophomina phaseolina</name>
    <dbReference type="NCBI Taxonomy" id="35725"/>
    <lineage>
        <taxon>Eukaryota</taxon>
        <taxon>Fungi</taxon>
        <taxon>Dikarya</taxon>
        <taxon>Ascomycota</taxon>
        <taxon>Pezizomycotina</taxon>
        <taxon>Dothideomycetes</taxon>
        <taxon>Dothideomycetes incertae sedis</taxon>
        <taxon>Botryosphaeriales</taxon>
        <taxon>Botryosphaeriaceae</taxon>
        <taxon>Macrophomina</taxon>
    </lineage>
</organism>
<comment type="caution">
    <text evidence="3">The sequence shown here is derived from an EMBL/GenBank/DDBJ whole genome shotgun (WGS) entry which is preliminary data.</text>
</comment>
<dbReference type="EMBL" id="JAGTJR010000009">
    <property type="protein sequence ID" value="KAH7054410.1"/>
    <property type="molecule type" value="Genomic_DNA"/>
</dbReference>
<dbReference type="Proteomes" id="UP000774617">
    <property type="component" value="Unassembled WGS sequence"/>
</dbReference>
<feature type="region of interest" description="Disordered" evidence="1">
    <location>
        <begin position="30"/>
        <end position="51"/>
    </location>
</feature>